<evidence type="ECO:0000256" key="10">
    <source>
        <dbReference type="ARBA" id="ARBA00048367"/>
    </source>
</evidence>
<proteinExistence type="inferred from homology"/>
<sequence>MENYQALEKVGEGTYGTVYKCKQLQTGQIVAMKKIRLEDDDEGVPSTALREVSVLMELGQSAHRGSECVVKLLDVIHSDDRLCLVFEYLDLDLKRYMDAAAHAAHAAQRTGGVEGGFDVKGKGRAKRGLPGDLVAKFMSQLLLGLSHLHSRRILHRDLKPQNLLIDKAGNLKIADFGLARAFGVPLRTYTHEARFSLFLPSTLTDARAIITLWYRPPEVLLGGRHYTTAVDVWSCGTIFAEMSSGLPLVPGDSEIDQIFKIFRLLGTPTVTTWPGLAQMPDFKSTFPTWRAQELGKVVVEMDDGALALLRSMLVIDPERRISAKSALRHPYFHAPPSSSSRNPLAEPLSPFLNPWGTTGPPTTQQFALAQQQLHPHPPPQQQQRMHHESPARSSAPAPSVEALMASPM</sequence>
<evidence type="ECO:0000256" key="6">
    <source>
        <dbReference type="ARBA" id="ARBA00022777"/>
    </source>
</evidence>
<dbReference type="GO" id="GO:0000082">
    <property type="term" value="P:G1/S transition of mitotic cell cycle"/>
    <property type="evidence" value="ECO:0007669"/>
    <property type="project" value="TreeGrafter"/>
</dbReference>
<dbReference type="GO" id="GO:0010468">
    <property type="term" value="P:regulation of gene expression"/>
    <property type="evidence" value="ECO:0007669"/>
    <property type="project" value="TreeGrafter"/>
</dbReference>
<evidence type="ECO:0000256" key="8">
    <source>
        <dbReference type="ARBA" id="ARBA00039266"/>
    </source>
</evidence>
<dbReference type="SMART" id="SM00220">
    <property type="entry name" value="S_TKc"/>
    <property type="match status" value="1"/>
</dbReference>
<evidence type="ECO:0000256" key="11">
    <source>
        <dbReference type="PROSITE-ProRule" id="PRU10141"/>
    </source>
</evidence>
<evidence type="ECO:0000256" key="7">
    <source>
        <dbReference type="ARBA" id="ARBA00022840"/>
    </source>
</evidence>
<dbReference type="InterPro" id="IPR000719">
    <property type="entry name" value="Prot_kinase_dom"/>
</dbReference>
<name>A0A0D6ELB5_SPOSA</name>
<dbReference type="GO" id="GO:0010389">
    <property type="term" value="P:regulation of G2/M transition of mitotic cell cycle"/>
    <property type="evidence" value="ECO:0007669"/>
    <property type="project" value="TreeGrafter"/>
</dbReference>
<dbReference type="GO" id="GO:0004693">
    <property type="term" value="F:cyclin-dependent protein serine/threonine kinase activity"/>
    <property type="evidence" value="ECO:0007669"/>
    <property type="project" value="UniProtKB-EC"/>
</dbReference>
<dbReference type="OrthoDB" id="2534206at2759"/>
<dbReference type="Pfam" id="PF00069">
    <property type="entry name" value="Pkinase"/>
    <property type="match status" value="1"/>
</dbReference>
<dbReference type="EC" id="2.7.11.22" evidence="2"/>
<gene>
    <name evidence="15" type="primary">SPOSA6832_02022</name>
</gene>
<evidence type="ECO:0000256" key="4">
    <source>
        <dbReference type="ARBA" id="ARBA00022679"/>
    </source>
</evidence>
<dbReference type="PROSITE" id="PS50011">
    <property type="entry name" value="PROTEIN_KINASE_DOM"/>
    <property type="match status" value="1"/>
</dbReference>
<dbReference type="Proteomes" id="UP000243876">
    <property type="component" value="Unassembled WGS sequence"/>
</dbReference>
<feature type="domain" description="Protein kinase" evidence="14">
    <location>
        <begin position="4"/>
        <end position="332"/>
    </location>
</feature>
<feature type="binding site" evidence="11">
    <location>
        <position position="33"/>
    </location>
    <ligand>
        <name>ATP</name>
        <dbReference type="ChEBI" id="CHEBI:30616"/>
    </ligand>
</feature>
<comment type="catalytic activity">
    <reaction evidence="10">
        <text>L-seryl-[protein] + ATP = O-phospho-L-seryl-[protein] + ADP + H(+)</text>
        <dbReference type="Rhea" id="RHEA:17989"/>
        <dbReference type="Rhea" id="RHEA-COMP:9863"/>
        <dbReference type="Rhea" id="RHEA-COMP:11604"/>
        <dbReference type="ChEBI" id="CHEBI:15378"/>
        <dbReference type="ChEBI" id="CHEBI:29999"/>
        <dbReference type="ChEBI" id="CHEBI:30616"/>
        <dbReference type="ChEBI" id="CHEBI:83421"/>
        <dbReference type="ChEBI" id="CHEBI:456216"/>
        <dbReference type="EC" id="2.7.11.22"/>
    </reaction>
</comment>
<dbReference type="GO" id="GO:0007165">
    <property type="term" value="P:signal transduction"/>
    <property type="evidence" value="ECO:0007669"/>
    <property type="project" value="TreeGrafter"/>
</dbReference>
<keyword evidence="3 12" id="KW-0723">Serine/threonine-protein kinase</keyword>
<evidence type="ECO:0000256" key="2">
    <source>
        <dbReference type="ARBA" id="ARBA00012425"/>
    </source>
</evidence>
<evidence type="ECO:0000259" key="14">
    <source>
        <dbReference type="PROSITE" id="PS50011"/>
    </source>
</evidence>
<comment type="similarity">
    <text evidence="1">Belongs to the protein kinase superfamily. CMGC Ser/Thr protein kinase family. CDC2/CDKX subfamily.</text>
</comment>
<dbReference type="EMBL" id="CENE01000006">
    <property type="protein sequence ID" value="CEQ40420.1"/>
    <property type="molecule type" value="Genomic_DNA"/>
</dbReference>
<dbReference type="InterPro" id="IPR017441">
    <property type="entry name" value="Protein_kinase_ATP_BS"/>
</dbReference>
<keyword evidence="7 11" id="KW-0067">ATP-binding</keyword>
<dbReference type="PANTHER" id="PTHR24056:SF254">
    <property type="entry name" value="CYCLIN-DEPENDENT KINASE 2"/>
    <property type="match status" value="1"/>
</dbReference>
<feature type="region of interest" description="Disordered" evidence="13">
    <location>
        <begin position="334"/>
        <end position="408"/>
    </location>
</feature>
<comment type="catalytic activity">
    <reaction evidence="9">
        <text>L-threonyl-[protein] + ATP = O-phospho-L-threonyl-[protein] + ADP + H(+)</text>
        <dbReference type="Rhea" id="RHEA:46608"/>
        <dbReference type="Rhea" id="RHEA-COMP:11060"/>
        <dbReference type="Rhea" id="RHEA-COMP:11605"/>
        <dbReference type="ChEBI" id="CHEBI:15378"/>
        <dbReference type="ChEBI" id="CHEBI:30013"/>
        <dbReference type="ChEBI" id="CHEBI:30616"/>
        <dbReference type="ChEBI" id="CHEBI:61977"/>
        <dbReference type="ChEBI" id="CHEBI:456216"/>
        <dbReference type="EC" id="2.7.11.22"/>
    </reaction>
</comment>
<dbReference type="GO" id="GO:0005524">
    <property type="term" value="F:ATP binding"/>
    <property type="evidence" value="ECO:0007669"/>
    <property type="project" value="UniProtKB-UniRule"/>
</dbReference>
<dbReference type="PROSITE" id="PS00108">
    <property type="entry name" value="PROTEIN_KINASE_ST"/>
    <property type="match status" value="1"/>
</dbReference>
<evidence type="ECO:0000313" key="15">
    <source>
        <dbReference type="EMBL" id="CEQ40420.1"/>
    </source>
</evidence>
<dbReference type="InterPro" id="IPR008271">
    <property type="entry name" value="Ser/Thr_kinase_AS"/>
</dbReference>
<evidence type="ECO:0000256" key="9">
    <source>
        <dbReference type="ARBA" id="ARBA00047811"/>
    </source>
</evidence>
<feature type="compositionally biased region" description="Low complexity" evidence="13">
    <location>
        <begin position="356"/>
        <end position="374"/>
    </location>
</feature>
<dbReference type="PROSITE" id="PS00107">
    <property type="entry name" value="PROTEIN_KINASE_ATP"/>
    <property type="match status" value="1"/>
</dbReference>
<reference evidence="16" key="1">
    <citation type="submission" date="2015-02" db="EMBL/GenBank/DDBJ databases">
        <authorList>
            <person name="Gon?alves P."/>
        </authorList>
    </citation>
    <scope>NUCLEOTIDE SEQUENCE [LARGE SCALE GENOMIC DNA]</scope>
</reference>
<dbReference type="FunFam" id="3.30.200.20:FF:000375">
    <property type="entry name" value="Cell division related protein kinase 2"/>
    <property type="match status" value="1"/>
</dbReference>
<dbReference type="AlphaFoldDB" id="A0A0D6ELB5"/>
<evidence type="ECO:0000256" key="1">
    <source>
        <dbReference type="ARBA" id="ARBA00006485"/>
    </source>
</evidence>
<keyword evidence="16" id="KW-1185">Reference proteome</keyword>
<dbReference type="Gene3D" id="1.10.510.10">
    <property type="entry name" value="Transferase(Phosphotransferase) domain 1"/>
    <property type="match status" value="1"/>
</dbReference>
<evidence type="ECO:0000256" key="13">
    <source>
        <dbReference type="SAM" id="MobiDB-lite"/>
    </source>
</evidence>
<evidence type="ECO:0000256" key="12">
    <source>
        <dbReference type="RuleBase" id="RU000304"/>
    </source>
</evidence>
<keyword evidence="6" id="KW-0418">Kinase</keyword>
<dbReference type="SUPFAM" id="SSF56112">
    <property type="entry name" value="Protein kinase-like (PK-like)"/>
    <property type="match status" value="1"/>
</dbReference>
<protein>
    <recommendedName>
        <fullName evidence="8">Cyclin-dependent kinase 1</fullName>
        <ecNumber evidence="2">2.7.11.22</ecNumber>
    </recommendedName>
</protein>
<evidence type="ECO:0000256" key="5">
    <source>
        <dbReference type="ARBA" id="ARBA00022741"/>
    </source>
</evidence>
<dbReference type="GO" id="GO:0005737">
    <property type="term" value="C:cytoplasm"/>
    <property type="evidence" value="ECO:0007669"/>
    <property type="project" value="TreeGrafter"/>
</dbReference>
<dbReference type="FunFam" id="1.10.510.10:FF:000611">
    <property type="entry name" value="CMGC family protein kinase"/>
    <property type="match status" value="1"/>
</dbReference>
<dbReference type="PANTHER" id="PTHR24056">
    <property type="entry name" value="CELL DIVISION PROTEIN KINASE"/>
    <property type="match status" value="1"/>
</dbReference>
<organism evidence="15 16">
    <name type="scientific">Sporidiobolus salmonicolor</name>
    <name type="common">Yeast-like fungus</name>
    <name type="synonym">Sporobolomyces salmonicolor</name>
    <dbReference type="NCBI Taxonomy" id="5005"/>
    <lineage>
        <taxon>Eukaryota</taxon>
        <taxon>Fungi</taxon>
        <taxon>Dikarya</taxon>
        <taxon>Basidiomycota</taxon>
        <taxon>Pucciniomycotina</taxon>
        <taxon>Microbotryomycetes</taxon>
        <taxon>Sporidiobolales</taxon>
        <taxon>Sporidiobolaceae</taxon>
        <taxon>Sporobolomyces</taxon>
    </lineage>
</organism>
<dbReference type="Gene3D" id="3.30.200.20">
    <property type="entry name" value="Phosphorylase Kinase, domain 1"/>
    <property type="match status" value="1"/>
</dbReference>
<evidence type="ECO:0000256" key="3">
    <source>
        <dbReference type="ARBA" id="ARBA00022527"/>
    </source>
</evidence>
<dbReference type="GO" id="GO:0005634">
    <property type="term" value="C:nucleus"/>
    <property type="evidence" value="ECO:0007669"/>
    <property type="project" value="TreeGrafter"/>
</dbReference>
<dbReference type="GO" id="GO:0030332">
    <property type="term" value="F:cyclin binding"/>
    <property type="evidence" value="ECO:0007669"/>
    <property type="project" value="TreeGrafter"/>
</dbReference>
<dbReference type="GO" id="GO:0000307">
    <property type="term" value="C:cyclin-dependent protein kinase holoenzyme complex"/>
    <property type="evidence" value="ECO:0007669"/>
    <property type="project" value="TreeGrafter"/>
</dbReference>
<keyword evidence="4" id="KW-0808">Transferase</keyword>
<dbReference type="InterPro" id="IPR050108">
    <property type="entry name" value="CDK"/>
</dbReference>
<evidence type="ECO:0000313" key="16">
    <source>
        <dbReference type="Proteomes" id="UP000243876"/>
    </source>
</evidence>
<dbReference type="InterPro" id="IPR011009">
    <property type="entry name" value="Kinase-like_dom_sf"/>
</dbReference>
<keyword evidence="5 11" id="KW-0547">Nucleotide-binding</keyword>
<accession>A0A0D6ELB5</accession>